<keyword evidence="5" id="KW-1133">Transmembrane helix</keyword>
<sequence>MLNIRMYKKLSYLLVFILVSGTLIWEYKVNILVWAIPKISNISVQDNIPTSWSIGPEMPTEDDRPNIILILADDMGYNDISIHNGGAADGTLKTKNIDALADSGILFTRGYAANATCAPSRASIMTGKYSTSFGYEFTPIPALGRTVLGWLAEEDDSELKQRIDRDVVSNMPAFMDQGMPTEQITIAEILRDAGYYTAHIGKWHLGHGQGMDPLSQGFQDSLGLDGPLYLPEDHPDVVNAKFDSSIDKMIWSIGQYSATFNGGSVFAPDKYVTDYYTDEALKVIENNKNRPFFLYLSHWAIHNPLQALRTDYEQMSHMHGHNLQVYSGMINALDRSVGKIVEKLKDLNIYGKTLIIFTSDNGGANYIELDDINKPYRGWKISFFEGGIRVPYIVSWPSEISPGKKSDIAVHHFDIFPTIAKAAGIESAHALDGRDLLPLIKNDNSSEFNRTLFWRSGNHQSVLHENWKFIVSKKENFRWLFDTSVDPLERNNLIKTHPEVAKHIEELLVKFNSEQSDPLFPSSSDAPIMIDKYDGQEYEEGDEYIYWSN</sequence>
<dbReference type="InterPro" id="IPR050738">
    <property type="entry name" value="Sulfatase"/>
</dbReference>
<gene>
    <name evidence="7" type="ORF">NT02SARS_0080</name>
</gene>
<keyword evidence="5" id="KW-0812">Transmembrane</keyword>
<dbReference type="SUPFAM" id="SSF53649">
    <property type="entry name" value="Alkaline phosphatase-like"/>
    <property type="match status" value="1"/>
</dbReference>
<dbReference type="GO" id="GO:0004065">
    <property type="term" value="F:arylsulfatase activity"/>
    <property type="evidence" value="ECO:0007669"/>
    <property type="project" value="TreeGrafter"/>
</dbReference>
<dbReference type="InterPro" id="IPR000917">
    <property type="entry name" value="Sulfatase_N"/>
</dbReference>
<proteinExistence type="inferred from homology"/>
<keyword evidence="3" id="KW-0378">Hydrolase</keyword>
<feature type="domain" description="Sulfatase N-terminal" evidence="6">
    <location>
        <begin position="65"/>
        <end position="425"/>
    </location>
</feature>
<dbReference type="Gene3D" id="3.40.720.10">
    <property type="entry name" value="Alkaline Phosphatase, subunit A"/>
    <property type="match status" value="1"/>
</dbReference>
<dbReference type="PROSITE" id="PS00523">
    <property type="entry name" value="SULFATASE_1"/>
    <property type="match status" value="1"/>
</dbReference>
<keyword evidence="5" id="KW-0472">Membrane</keyword>
<evidence type="ECO:0000256" key="1">
    <source>
        <dbReference type="ARBA" id="ARBA00008779"/>
    </source>
</evidence>
<protein>
    <submittedName>
        <fullName evidence="7">Steryl-sulfatase</fullName>
    </submittedName>
</protein>
<comment type="similarity">
    <text evidence="1">Belongs to the sulfatase family.</text>
</comment>
<dbReference type="InterPro" id="IPR024607">
    <property type="entry name" value="Sulfatase_CS"/>
</dbReference>
<dbReference type="AlphaFoldDB" id="J5KGU6"/>
<keyword evidence="2" id="KW-0479">Metal-binding</keyword>
<evidence type="ECO:0000256" key="4">
    <source>
        <dbReference type="ARBA" id="ARBA00022837"/>
    </source>
</evidence>
<dbReference type="Pfam" id="PF00884">
    <property type="entry name" value="Sulfatase"/>
    <property type="match status" value="1"/>
</dbReference>
<dbReference type="Proteomes" id="UP000010116">
    <property type="component" value="Unassembled WGS sequence"/>
</dbReference>
<name>J5KGU6_9GAMM</name>
<evidence type="ECO:0000313" key="7">
    <source>
        <dbReference type="EMBL" id="EJP73618.1"/>
    </source>
</evidence>
<dbReference type="PANTHER" id="PTHR42693:SF53">
    <property type="entry name" value="ENDO-4-O-SULFATASE"/>
    <property type="match status" value="1"/>
</dbReference>
<organism evidence="7 8">
    <name type="scientific">SAR86 cluster bacterium SAR86B</name>
    <dbReference type="NCBI Taxonomy" id="1123867"/>
    <lineage>
        <taxon>Bacteria</taxon>
        <taxon>Pseudomonadati</taxon>
        <taxon>Pseudomonadota</taxon>
        <taxon>Gammaproteobacteria</taxon>
        <taxon>SAR86 cluster</taxon>
    </lineage>
</organism>
<accession>J5KGU6</accession>
<evidence type="ECO:0000259" key="6">
    <source>
        <dbReference type="Pfam" id="PF00884"/>
    </source>
</evidence>
<evidence type="ECO:0000256" key="5">
    <source>
        <dbReference type="SAM" id="Phobius"/>
    </source>
</evidence>
<evidence type="ECO:0000313" key="8">
    <source>
        <dbReference type="Proteomes" id="UP000010116"/>
    </source>
</evidence>
<dbReference type="EMBL" id="JH611165">
    <property type="protein sequence ID" value="EJP73618.1"/>
    <property type="molecule type" value="Genomic_DNA"/>
</dbReference>
<dbReference type="PANTHER" id="PTHR42693">
    <property type="entry name" value="ARYLSULFATASE FAMILY MEMBER"/>
    <property type="match status" value="1"/>
</dbReference>
<dbReference type="PROSITE" id="PS00149">
    <property type="entry name" value="SULFATASE_2"/>
    <property type="match status" value="1"/>
</dbReference>
<dbReference type="HOGENOM" id="CLU_006332_10_4_6"/>
<dbReference type="GO" id="GO:0046872">
    <property type="term" value="F:metal ion binding"/>
    <property type="evidence" value="ECO:0007669"/>
    <property type="project" value="UniProtKB-KW"/>
</dbReference>
<keyword evidence="4" id="KW-0106">Calcium</keyword>
<evidence type="ECO:0000256" key="3">
    <source>
        <dbReference type="ARBA" id="ARBA00022801"/>
    </source>
</evidence>
<dbReference type="InterPro" id="IPR017850">
    <property type="entry name" value="Alkaline_phosphatase_core_sf"/>
</dbReference>
<evidence type="ECO:0000256" key="2">
    <source>
        <dbReference type="ARBA" id="ARBA00022723"/>
    </source>
</evidence>
<feature type="transmembrane region" description="Helical" evidence="5">
    <location>
        <begin position="12"/>
        <end position="36"/>
    </location>
</feature>
<reference evidence="7 8" key="1">
    <citation type="journal article" date="2012" name="ISME J.">
        <title>Genomic insights to SAR86, an abundant and uncultivated marine bacterial lineage.</title>
        <authorList>
            <person name="Dupont C.L."/>
            <person name="Rusch D.B."/>
            <person name="Yooseph S."/>
            <person name="Lombardo M.J."/>
            <person name="Richter R.A."/>
            <person name="Valas R."/>
            <person name="Novotny M."/>
            <person name="Yee-Greenbaum J."/>
            <person name="Selengut J.D."/>
            <person name="Haft D.H."/>
            <person name="Halpern A.L."/>
            <person name="Lasken R.S."/>
            <person name="Nealson K."/>
            <person name="Friedman R."/>
            <person name="Venter J.C."/>
        </authorList>
    </citation>
    <scope>NUCLEOTIDE SEQUENCE [LARGE SCALE GENOMIC DNA]</scope>
</reference>
<dbReference type="Gene3D" id="3.30.1120.10">
    <property type="match status" value="1"/>
</dbReference>